<comment type="similarity">
    <text evidence="2">Belongs to the FlgN family.</text>
</comment>
<sequence length="178" mass="20328">MNTPEHRKHSHNNNAHIAQLRQMLAAQEKLSTEFCSLLDAEKEALVSMDIPALVEITRKKDRDLSRIQRLDENIQEVTHRIVGEKEKSPQPVKLTETIPFLNQEEGLIIKEYQKKLSRLRTAIVTANHINQQFTSDTLGYLNDAVSLICRGIVCDPLYNTSRKEQMGKNTPALVSREV</sequence>
<dbReference type="SUPFAM" id="SSF140566">
    <property type="entry name" value="FlgN-like"/>
    <property type="match status" value="1"/>
</dbReference>
<evidence type="ECO:0000256" key="2">
    <source>
        <dbReference type="ARBA" id="ARBA00007703"/>
    </source>
</evidence>
<dbReference type="InterPro" id="IPR007809">
    <property type="entry name" value="FlgN-like"/>
</dbReference>
<reference evidence="4 5" key="1">
    <citation type="submission" date="2020-08" db="EMBL/GenBank/DDBJ databases">
        <title>Bridging the membrane lipid divide: bacteria of the FCB group superphylum have the potential to synthesize archaeal ether lipids.</title>
        <authorList>
            <person name="Villanueva L."/>
            <person name="Von Meijenfeldt F.A.B."/>
            <person name="Westbye A.B."/>
            <person name="Yadav S."/>
            <person name="Hopmans E.C."/>
            <person name="Dutilh B.E."/>
            <person name="Sinninghe Damste J.S."/>
        </authorList>
    </citation>
    <scope>NUCLEOTIDE SEQUENCE [LARGE SCALE GENOMIC DNA]</scope>
    <source>
        <strain evidence="4">NIOZ-UU47</strain>
    </source>
</reference>
<gene>
    <name evidence="4" type="primary">flgN</name>
    <name evidence="4" type="ORF">H8E41_08460</name>
</gene>
<accession>A0A8J6NC49</accession>
<comment type="caution">
    <text evidence="4">The sequence shown here is derived from an EMBL/GenBank/DDBJ whole genome shotgun (WGS) entry which is preliminary data.</text>
</comment>
<dbReference type="AlphaFoldDB" id="A0A8J6NC49"/>
<dbReference type="InterPro" id="IPR036679">
    <property type="entry name" value="FlgN-like_sf"/>
</dbReference>
<evidence type="ECO:0000256" key="1">
    <source>
        <dbReference type="ARBA" id="ARBA00002397"/>
    </source>
</evidence>
<name>A0A8J6NC49_9BACT</name>
<dbReference type="GO" id="GO:0044780">
    <property type="term" value="P:bacterial-type flagellum assembly"/>
    <property type="evidence" value="ECO:0007669"/>
    <property type="project" value="InterPro"/>
</dbReference>
<evidence type="ECO:0000256" key="3">
    <source>
        <dbReference type="ARBA" id="ARBA00022795"/>
    </source>
</evidence>
<dbReference type="EMBL" id="JACNJZ010000115">
    <property type="protein sequence ID" value="MBC8317926.1"/>
    <property type="molecule type" value="Genomic_DNA"/>
</dbReference>
<dbReference type="Gene3D" id="1.20.58.300">
    <property type="entry name" value="FlgN-like"/>
    <property type="match status" value="1"/>
</dbReference>
<dbReference type="Proteomes" id="UP000614424">
    <property type="component" value="Unassembled WGS sequence"/>
</dbReference>
<keyword evidence="4" id="KW-0282">Flagellum</keyword>
<evidence type="ECO:0000313" key="4">
    <source>
        <dbReference type="EMBL" id="MBC8317926.1"/>
    </source>
</evidence>
<proteinExistence type="inferred from homology"/>
<evidence type="ECO:0000313" key="5">
    <source>
        <dbReference type="Proteomes" id="UP000614424"/>
    </source>
</evidence>
<keyword evidence="3" id="KW-1005">Bacterial flagellum biogenesis</keyword>
<keyword evidence="4" id="KW-0966">Cell projection</keyword>
<keyword evidence="4" id="KW-0969">Cilium</keyword>
<comment type="function">
    <text evidence="1">Required for the efficient initiation of filament assembly.</text>
</comment>
<organism evidence="4 5">
    <name type="scientific">Candidatus Desulfobia pelagia</name>
    <dbReference type="NCBI Taxonomy" id="2841692"/>
    <lineage>
        <taxon>Bacteria</taxon>
        <taxon>Pseudomonadati</taxon>
        <taxon>Thermodesulfobacteriota</taxon>
        <taxon>Desulfobulbia</taxon>
        <taxon>Desulfobulbales</taxon>
        <taxon>Desulfobulbaceae</taxon>
        <taxon>Candidatus Desulfobia</taxon>
    </lineage>
</organism>
<dbReference type="Pfam" id="PF05130">
    <property type="entry name" value="FlgN"/>
    <property type="match status" value="1"/>
</dbReference>
<protein>
    <submittedName>
        <fullName evidence="4">Flagellar export chaperone FlgN</fullName>
    </submittedName>
</protein>